<evidence type="ECO:0000313" key="1">
    <source>
        <dbReference type="EMBL" id="SBW13040.1"/>
    </source>
</evidence>
<proteinExistence type="predicted"/>
<name>A0A212KN14_9PROT</name>
<sequence>MTALTTGRNTPSRDGVTFEAPVAAGKVIYAGALVCLDADGNATPGATATTLKGAGRAEDTVTNAGGAAGDVTVPLRRGVFRFANAGDVTRAHIRASAYAVDDQTVSASSATNTRSVIGTIEDVDAQGVWVRI</sequence>
<reference evidence="1" key="1">
    <citation type="submission" date="2016-04" db="EMBL/GenBank/DDBJ databases">
        <authorList>
            <person name="Evans L.H."/>
            <person name="Alamgir A."/>
            <person name="Owens N."/>
            <person name="Weber N.D."/>
            <person name="Virtaneva K."/>
            <person name="Barbian K."/>
            <person name="Babar A."/>
            <person name="Rosenke K."/>
        </authorList>
    </citation>
    <scope>NUCLEOTIDE SEQUENCE</scope>
    <source>
        <strain evidence="1">86</strain>
    </source>
</reference>
<dbReference type="AlphaFoldDB" id="A0A212KN14"/>
<accession>A0A212KN14</accession>
<protein>
    <recommendedName>
        <fullName evidence="2">Bacteriophage protein</fullName>
    </recommendedName>
</protein>
<dbReference type="EMBL" id="FLUO01000004">
    <property type="protein sequence ID" value="SBW13040.1"/>
    <property type="molecule type" value="Genomic_DNA"/>
</dbReference>
<organism evidence="1">
    <name type="scientific">uncultured Alphaproteobacteria bacterium</name>
    <dbReference type="NCBI Taxonomy" id="91750"/>
    <lineage>
        <taxon>Bacteria</taxon>
        <taxon>Pseudomonadati</taxon>
        <taxon>Pseudomonadota</taxon>
        <taxon>Alphaproteobacteria</taxon>
        <taxon>environmental samples</taxon>
    </lineage>
</organism>
<gene>
    <name evidence="1" type="ORF">KL86APRO_40062</name>
</gene>
<evidence type="ECO:0008006" key="2">
    <source>
        <dbReference type="Google" id="ProtNLM"/>
    </source>
</evidence>